<accession>A0ABQ2PCD8</accession>
<evidence type="ECO:0000313" key="3">
    <source>
        <dbReference type="EMBL" id="GGP23117.1"/>
    </source>
</evidence>
<keyword evidence="4" id="KW-1185">Reference proteome</keyword>
<proteinExistence type="predicted"/>
<feature type="signal peptide" evidence="2">
    <location>
        <begin position="1"/>
        <end position="25"/>
    </location>
</feature>
<keyword evidence="2" id="KW-0732">Signal</keyword>
<dbReference type="EMBL" id="BMLX01000004">
    <property type="protein sequence ID" value="GGP23117.1"/>
    <property type="molecule type" value="Genomic_DNA"/>
</dbReference>
<comment type="caution">
    <text evidence="3">The sequence shown here is derived from an EMBL/GenBank/DDBJ whole genome shotgun (WGS) entry which is preliminary data.</text>
</comment>
<evidence type="ECO:0000256" key="1">
    <source>
        <dbReference type="SAM" id="MobiDB-lite"/>
    </source>
</evidence>
<name>A0ABQ2PCD8_9NEIS</name>
<evidence type="ECO:0000256" key="2">
    <source>
        <dbReference type="SAM" id="SignalP"/>
    </source>
</evidence>
<dbReference type="RefSeq" id="WP_188705281.1">
    <property type="nucleotide sequence ID" value="NZ_BMLX01000004.1"/>
</dbReference>
<dbReference type="Proteomes" id="UP000637267">
    <property type="component" value="Unassembled WGS sequence"/>
</dbReference>
<reference evidence="4" key="1">
    <citation type="journal article" date="2019" name="Int. J. Syst. Evol. Microbiol.">
        <title>The Global Catalogue of Microorganisms (GCM) 10K type strain sequencing project: providing services to taxonomists for standard genome sequencing and annotation.</title>
        <authorList>
            <consortium name="The Broad Institute Genomics Platform"/>
            <consortium name="The Broad Institute Genome Sequencing Center for Infectious Disease"/>
            <person name="Wu L."/>
            <person name="Ma J."/>
        </authorList>
    </citation>
    <scope>NUCLEOTIDE SEQUENCE [LARGE SCALE GENOMIC DNA]</scope>
    <source>
        <strain evidence="4">CGMCC 1.8859</strain>
    </source>
</reference>
<gene>
    <name evidence="3" type="ORF">GCM10010970_31170</name>
</gene>
<sequence length="48" mass="4670">MQIRKTLVNVALIAGTVLLGAGAYAAGTSGTSTGADNPPASAPQSLTR</sequence>
<feature type="chain" id="PRO_5047478625" evidence="2">
    <location>
        <begin position="26"/>
        <end position="48"/>
    </location>
</feature>
<organism evidence="3 4">
    <name type="scientific">Silvimonas iriomotensis</name>
    <dbReference type="NCBI Taxonomy" id="449662"/>
    <lineage>
        <taxon>Bacteria</taxon>
        <taxon>Pseudomonadati</taxon>
        <taxon>Pseudomonadota</taxon>
        <taxon>Betaproteobacteria</taxon>
        <taxon>Neisseriales</taxon>
        <taxon>Chitinibacteraceae</taxon>
        <taxon>Silvimonas</taxon>
    </lineage>
</organism>
<protein>
    <submittedName>
        <fullName evidence="3">Uncharacterized protein</fullName>
    </submittedName>
</protein>
<feature type="region of interest" description="Disordered" evidence="1">
    <location>
        <begin position="28"/>
        <end position="48"/>
    </location>
</feature>
<evidence type="ECO:0000313" key="4">
    <source>
        <dbReference type="Proteomes" id="UP000637267"/>
    </source>
</evidence>